<dbReference type="Gene3D" id="2.30.42.10">
    <property type="match status" value="1"/>
</dbReference>
<keyword evidence="5" id="KW-1185">Reference proteome</keyword>
<evidence type="ECO:0000313" key="5">
    <source>
        <dbReference type="Proteomes" id="UP001352852"/>
    </source>
</evidence>
<dbReference type="PROSITE" id="PS50106">
    <property type="entry name" value="PDZ"/>
    <property type="match status" value="1"/>
</dbReference>
<keyword evidence="2" id="KW-0472">Membrane</keyword>
<evidence type="ECO:0000259" key="3">
    <source>
        <dbReference type="PROSITE" id="PS50106"/>
    </source>
</evidence>
<dbReference type="Proteomes" id="UP001352852">
    <property type="component" value="Unassembled WGS sequence"/>
</dbReference>
<dbReference type="SMART" id="SM00228">
    <property type="entry name" value="PDZ"/>
    <property type="match status" value="1"/>
</dbReference>
<dbReference type="SUPFAM" id="SSF50156">
    <property type="entry name" value="PDZ domain-like"/>
    <property type="match status" value="1"/>
</dbReference>
<reference evidence="4 5" key="1">
    <citation type="submission" date="2021-06" db="EMBL/GenBank/DDBJ databases">
        <authorList>
            <person name="Palmer J.M."/>
        </authorList>
    </citation>
    <scope>NUCLEOTIDE SEQUENCE [LARGE SCALE GENOMIC DNA]</scope>
    <source>
        <strain evidence="4 5">CL_MEX2019</strain>
        <tissue evidence="4">Muscle</tissue>
    </source>
</reference>
<dbReference type="EMBL" id="JAHUTJ010058365">
    <property type="protein sequence ID" value="MED6287165.1"/>
    <property type="molecule type" value="Genomic_DNA"/>
</dbReference>
<dbReference type="InterPro" id="IPR036034">
    <property type="entry name" value="PDZ_sf"/>
</dbReference>
<dbReference type="PANTHER" id="PTHR23119:SF51">
    <property type="entry name" value="DISKS LARGE 1 TUMOR SUPPRESSOR PROTEIN"/>
    <property type="match status" value="1"/>
</dbReference>
<dbReference type="InterPro" id="IPR001478">
    <property type="entry name" value="PDZ"/>
</dbReference>
<gene>
    <name evidence="4" type="ORF">CHARACLAT_013579</name>
</gene>
<protein>
    <recommendedName>
        <fullName evidence="3">PDZ domain-containing protein</fullName>
    </recommendedName>
</protein>
<organism evidence="4 5">
    <name type="scientific">Characodon lateralis</name>
    <dbReference type="NCBI Taxonomy" id="208331"/>
    <lineage>
        <taxon>Eukaryota</taxon>
        <taxon>Metazoa</taxon>
        <taxon>Chordata</taxon>
        <taxon>Craniata</taxon>
        <taxon>Vertebrata</taxon>
        <taxon>Euteleostomi</taxon>
        <taxon>Actinopterygii</taxon>
        <taxon>Neopterygii</taxon>
        <taxon>Teleostei</taxon>
        <taxon>Neoteleostei</taxon>
        <taxon>Acanthomorphata</taxon>
        <taxon>Ovalentaria</taxon>
        <taxon>Atherinomorphae</taxon>
        <taxon>Cyprinodontiformes</taxon>
        <taxon>Goodeidae</taxon>
        <taxon>Characodon</taxon>
    </lineage>
</organism>
<evidence type="ECO:0000256" key="2">
    <source>
        <dbReference type="ARBA" id="ARBA00023136"/>
    </source>
</evidence>
<comment type="subcellular location">
    <subcellularLocation>
        <location evidence="1">Membrane</location>
    </subcellularLocation>
</comment>
<evidence type="ECO:0000313" key="4">
    <source>
        <dbReference type="EMBL" id="MED6287165.1"/>
    </source>
</evidence>
<comment type="caution">
    <text evidence="4">The sequence shown here is derived from an EMBL/GenBank/DDBJ whole genome shotgun (WGS) entry which is preliminary data.</text>
</comment>
<evidence type="ECO:0000256" key="1">
    <source>
        <dbReference type="ARBA" id="ARBA00004370"/>
    </source>
</evidence>
<dbReference type="InterPro" id="IPR050614">
    <property type="entry name" value="Synaptic_Scaffolding_LAP-MAGUK"/>
</dbReference>
<dbReference type="Pfam" id="PF00595">
    <property type="entry name" value="PDZ"/>
    <property type="match status" value="1"/>
</dbReference>
<name>A0ABU7EIZ4_9TELE</name>
<dbReference type="PANTHER" id="PTHR23119">
    <property type="entry name" value="DISCS LARGE"/>
    <property type="match status" value="1"/>
</dbReference>
<sequence length="316" mass="34546">MPEPPQLAPLDVEDERLYSEFLPDGRAPHPISKGVPGHPIEEAHFSRLYLESRSFGHDPKSCAGRLSAKEASPGLFRHLRDETQEGKNFSYPRALNTGSGFHGHPDCKIKTPSVTGFLRSSLVSEKTAESSTSQVPLRLQIKVSGQSGRLGISIAGGKGSLPYKDHDEGIFISRVAQGGLSEKAGIHVGDRLLEVNGLSMQGVTHHEAVAALRNAGSCIKLKVLREKLPPADQEETENGLPKKIEAAVCNGNSTLDFDSVLNRKVSEIEAEELKQDSLKEMNNTMTIPQIILTHPSTSDEDVELLSQIPRRQRLRE</sequence>
<accession>A0ABU7EIZ4</accession>
<proteinExistence type="predicted"/>
<dbReference type="CDD" id="cd06704">
    <property type="entry name" value="PDZ1_Scribble-like"/>
    <property type="match status" value="1"/>
</dbReference>
<feature type="domain" description="PDZ" evidence="3">
    <location>
        <begin position="138"/>
        <end position="227"/>
    </location>
</feature>